<accession>A0ABY1NAK3</accession>
<dbReference type="RefSeq" id="WP_283424352.1">
    <property type="nucleotide sequence ID" value="NZ_FXTY01000001.1"/>
</dbReference>
<dbReference type="InterPro" id="IPR001296">
    <property type="entry name" value="Glyco_trans_1"/>
</dbReference>
<dbReference type="PANTHER" id="PTHR46401">
    <property type="entry name" value="GLYCOSYLTRANSFERASE WBBK-RELATED"/>
    <property type="match status" value="1"/>
</dbReference>
<evidence type="ECO:0000313" key="3">
    <source>
        <dbReference type="EMBL" id="SMP04887.1"/>
    </source>
</evidence>
<dbReference type="Gene3D" id="3.40.50.2000">
    <property type="entry name" value="Glycogen Phosphorylase B"/>
    <property type="match status" value="1"/>
</dbReference>
<reference evidence="3 4" key="1">
    <citation type="submission" date="2017-05" db="EMBL/GenBank/DDBJ databases">
        <authorList>
            <person name="Varghese N."/>
            <person name="Submissions S."/>
        </authorList>
    </citation>
    <scope>NUCLEOTIDE SEQUENCE [LARGE SCALE GENOMIC DNA]</scope>
    <source>
        <strain evidence="3 4">DSM 29734</strain>
    </source>
</reference>
<name>A0ABY1NAK3_9RHOB</name>
<dbReference type="EMBL" id="FXTY01000001">
    <property type="protein sequence ID" value="SMP04887.1"/>
    <property type="molecule type" value="Genomic_DNA"/>
</dbReference>
<evidence type="ECO:0000259" key="2">
    <source>
        <dbReference type="Pfam" id="PF00534"/>
    </source>
</evidence>
<dbReference type="PANTHER" id="PTHR46401:SF2">
    <property type="entry name" value="GLYCOSYLTRANSFERASE WBBK-RELATED"/>
    <property type="match status" value="1"/>
</dbReference>
<evidence type="ECO:0000313" key="4">
    <source>
        <dbReference type="Proteomes" id="UP001157961"/>
    </source>
</evidence>
<organism evidence="3 4">
    <name type="scientific">Shimia sagamensis</name>
    <dbReference type="NCBI Taxonomy" id="1566352"/>
    <lineage>
        <taxon>Bacteria</taxon>
        <taxon>Pseudomonadati</taxon>
        <taxon>Pseudomonadota</taxon>
        <taxon>Alphaproteobacteria</taxon>
        <taxon>Rhodobacterales</taxon>
        <taxon>Roseobacteraceae</taxon>
    </lineage>
</organism>
<sequence>MTRVLALAGRRPSGVDRVCVAYLRAVLKDKVPCFGLVRTGLGYVLLDQAGMQTCLDALEGRRSWPMPDFISRIRHRVNSPRRVPDTMARQVAVARTRPRGLGRMLRRHVPNGTVYLNVDQTTFSKRVAQAVKSVNGGKVTVFLHDTIPLDHPQYQTPQSVQKLDAILKRCATHADLILTNSHVSACDIARHMAPLGQIPHVEVAHLGVEVDFFEVENNGGATKIPAPYFLCLGTIEPRKNIPFLIDLWEDMAGRLSQEELPRLAVAGRRGWESAEVFERLESSPLRGDFLLEFNDLDDAELLTLMAGAAGLLFPSHAEGFGLPPVEAAAMGVPVVANTLPVLREILGDYPIYASVSDVYQWETIIGSLATAQKNGAGSKPRFSPQTWEAHFNTVLRVT</sequence>
<dbReference type="Proteomes" id="UP001157961">
    <property type="component" value="Unassembled WGS sequence"/>
</dbReference>
<proteinExistence type="predicted"/>
<keyword evidence="1" id="KW-0808">Transferase</keyword>
<gene>
    <name evidence="3" type="ORF">SAMN06265373_101498</name>
</gene>
<dbReference type="SUPFAM" id="SSF53756">
    <property type="entry name" value="UDP-Glycosyltransferase/glycogen phosphorylase"/>
    <property type="match status" value="1"/>
</dbReference>
<dbReference type="CDD" id="cd03809">
    <property type="entry name" value="GT4_MtfB-like"/>
    <property type="match status" value="1"/>
</dbReference>
<protein>
    <submittedName>
        <fullName evidence="3">Glycosyltransferase involved in cell wall bisynthesis</fullName>
    </submittedName>
</protein>
<evidence type="ECO:0000256" key="1">
    <source>
        <dbReference type="ARBA" id="ARBA00022679"/>
    </source>
</evidence>
<dbReference type="Pfam" id="PF00534">
    <property type="entry name" value="Glycos_transf_1"/>
    <property type="match status" value="1"/>
</dbReference>
<feature type="domain" description="Glycosyl transferase family 1" evidence="2">
    <location>
        <begin position="227"/>
        <end position="369"/>
    </location>
</feature>
<comment type="caution">
    <text evidence="3">The sequence shown here is derived from an EMBL/GenBank/DDBJ whole genome shotgun (WGS) entry which is preliminary data.</text>
</comment>
<keyword evidence="4" id="KW-1185">Reference proteome</keyword>